<organism evidence="2">
    <name type="scientific">bioreactor metagenome</name>
    <dbReference type="NCBI Taxonomy" id="1076179"/>
    <lineage>
        <taxon>unclassified sequences</taxon>
        <taxon>metagenomes</taxon>
        <taxon>ecological metagenomes</taxon>
    </lineage>
</organism>
<keyword evidence="1" id="KW-1133">Transmembrane helix</keyword>
<feature type="transmembrane region" description="Helical" evidence="1">
    <location>
        <begin position="20"/>
        <end position="43"/>
    </location>
</feature>
<name>A0A645JIR1_9ZZZZ</name>
<protein>
    <submittedName>
        <fullName evidence="2">Uncharacterized protein</fullName>
    </submittedName>
</protein>
<accession>A0A645JIR1</accession>
<dbReference type="AlphaFoldDB" id="A0A645JIR1"/>
<keyword evidence="1" id="KW-0812">Transmembrane</keyword>
<evidence type="ECO:0000256" key="1">
    <source>
        <dbReference type="SAM" id="Phobius"/>
    </source>
</evidence>
<proteinExistence type="predicted"/>
<sequence length="54" mass="5711">MGANGLKSFIPLGTPGNILSAGLILPLNVCVALVVASMMYMLYSLFSHWGGRLD</sequence>
<evidence type="ECO:0000313" key="2">
    <source>
        <dbReference type="EMBL" id="MPN62579.1"/>
    </source>
</evidence>
<keyword evidence="1" id="KW-0472">Membrane</keyword>
<gene>
    <name evidence="2" type="ORF">SDC9_210328</name>
</gene>
<reference evidence="2" key="1">
    <citation type="submission" date="2019-08" db="EMBL/GenBank/DDBJ databases">
        <authorList>
            <person name="Kucharzyk K."/>
            <person name="Murdoch R.W."/>
            <person name="Higgins S."/>
            <person name="Loffler F."/>
        </authorList>
    </citation>
    <scope>NUCLEOTIDE SEQUENCE</scope>
</reference>
<comment type="caution">
    <text evidence="2">The sequence shown here is derived from an EMBL/GenBank/DDBJ whole genome shotgun (WGS) entry which is preliminary data.</text>
</comment>
<dbReference type="EMBL" id="VSSQ01140773">
    <property type="protein sequence ID" value="MPN62579.1"/>
    <property type="molecule type" value="Genomic_DNA"/>
</dbReference>